<keyword evidence="2" id="KW-1185">Reference proteome</keyword>
<gene>
    <name evidence="1" type="ORF">GP2143_00045</name>
</gene>
<sequence>MRRNNFDILKKHLKSVFSSVRDRKSSSPRQLVNSIKNRSHTGLGGFVDINNDLELLLEENREPELDLLMPYFLRQEDCR</sequence>
<dbReference type="Proteomes" id="UP000004931">
    <property type="component" value="Unassembled WGS sequence"/>
</dbReference>
<comment type="caution">
    <text evidence="1">The sequence shown here is derived from an EMBL/GenBank/DDBJ whole genome shotgun (WGS) entry which is preliminary data.</text>
</comment>
<organism evidence="1 2">
    <name type="scientific">marine gamma proteobacterium HTCC2143</name>
    <dbReference type="NCBI Taxonomy" id="247633"/>
    <lineage>
        <taxon>Bacteria</taxon>
        <taxon>Pseudomonadati</taxon>
        <taxon>Pseudomonadota</taxon>
        <taxon>Gammaproteobacteria</taxon>
        <taxon>Cellvibrionales</taxon>
        <taxon>Spongiibacteraceae</taxon>
        <taxon>BD1-7 clade</taxon>
    </lineage>
</organism>
<accession>A0YHW4</accession>
<proteinExistence type="predicted"/>
<evidence type="ECO:0000313" key="2">
    <source>
        <dbReference type="Proteomes" id="UP000004931"/>
    </source>
</evidence>
<name>A0YHW4_9GAMM</name>
<protein>
    <submittedName>
        <fullName evidence="1">Uncharacterized protein</fullName>
    </submittedName>
</protein>
<dbReference type="AlphaFoldDB" id="A0YHW4"/>
<dbReference type="EMBL" id="AAVT01000026">
    <property type="protein sequence ID" value="EAW29579.1"/>
    <property type="molecule type" value="Genomic_DNA"/>
</dbReference>
<reference evidence="1 2" key="1">
    <citation type="journal article" date="2010" name="J. Bacteriol.">
        <title>Genome sequence of the oligotrophic marine Gammaproteobacterium HTCC2143, isolated from the Oregon Coast.</title>
        <authorList>
            <person name="Oh H.M."/>
            <person name="Kang I."/>
            <person name="Ferriera S."/>
            <person name="Giovannoni S.J."/>
            <person name="Cho J.C."/>
        </authorList>
    </citation>
    <scope>NUCLEOTIDE SEQUENCE [LARGE SCALE GENOMIC DNA]</scope>
    <source>
        <strain evidence="1 2">HTCC2143</strain>
    </source>
</reference>
<feature type="non-terminal residue" evidence="1">
    <location>
        <position position="79"/>
    </location>
</feature>
<evidence type="ECO:0000313" key="1">
    <source>
        <dbReference type="EMBL" id="EAW29579.1"/>
    </source>
</evidence>